<name>A0ABT5BJL8_9BACT</name>
<evidence type="ECO:0000313" key="1">
    <source>
        <dbReference type="EMBL" id="MDC0673795.1"/>
    </source>
</evidence>
<proteinExistence type="predicted"/>
<accession>A0ABT5BJL8</accession>
<evidence type="ECO:0000313" key="2">
    <source>
        <dbReference type="Proteomes" id="UP001217838"/>
    </source>
</evidence>
<dbReference type="EMBL" id="JAQNDN010000022">
    <property type="protein sequence ID" value="MDC0673795.1"/>
    <property type="molecule type" value="Genomic_DNA"/>
</dbReference>
<reference evidence="1 2" key="1">
    <citation type="submission" date="2022-11" db="EMBL/GenBank/DDBJ databases">
        <title>Minimal conservation of predation-associated metabolite biosynthetic gene clusters underscores biosynthetic potential of Myxococcota including descriptions for ten novel species: Archangium lansinium sp. nov., Myxococcus landrumus sp. nov., Nannocystis bai.</title>
        <authorList>
            <person name="Ahearne A."/>
            <person name="Stevens C."/>
            <person name="Dowd S."/>
        </authorList>
    </citation>
    <scope>NUCLEOTIDE SEQUENCE [LARGE SCALE GENOMIC DNA]</scope>
    <source>
        <strain evidence="1 2">NCELM</strain>
    </source>
</reference>
<dbReference type="Proteomes" id="UP001217838">
    <property type="component" value="Unassembled WGS sequence"/>
</dbReference>
<sequence>MSSDVLDPAAVASAVDSPVEEVVGERPVVISPVVELVPAGPVDVPSSPRPLVQARTNARQSQEVGVLESIAEEHVKKCQGLTYEFVGG</sequence>
<comment type="caution">
    <text evidence="1">The sequence shown here is derived from an EMBL/GenBank/DDBJ whole genome shotgun (WGS) entry which is preliminary data.</text>
</comment>
<gene>
    <name evidence="1" type="ORF">POL58_38975</name>
</gene>
<keyword evidence="2" id="KW-1185">Reference proteome</keyword>
<dbReference type="RefSeq" id="WP_272007326.1">
    <property type="nucleotide sequence ID" value="NZ_JAQNDN010000022.1"/>
</dbReference>
<protein>
    <submittedName>
        <fullName evidence="1">Uncharacterized protein</fullName>
    </submittedName>
</protein>
<organism evidence="1 2">
    <name type="scientific">Nannocystis radixulma</name>
    <dbReference type="NCBI Taxonomy" id="2995305"/>
    <lineage>
        <taxon>Bacteria</taxon>
        <taxon>Pseudomonadati</taxon>
        <taxon>Myxococcota</taxon>
        <taxon>Polyangia</taxon>
        <taxon>Nannocystales</taxon>
        <taxon>Nannocystaceae</taxon>
        <taxon>Nannocystis</taxon>
    </lineage>
</organism>